<dbReference type="PANTHER" id="PTHR11108:SF1">
    <property type="entry name" value="FERROCHELATASE, MITOCHONDRIAL"/>
    <property type="match status" value="1"/>
</dbReference>
<evidence type="ECO:0000256" key="5">
    <source>
        <dbReference type="ARBA" id="ARBA00023244"/>
    </source>
</evidence>
<gene>
    <name evidence="7" type="primary">cpfC</name>
    <name evidence="9" type="ORF">ACFPGP_19045</name>
</gene>
<dbReference type="NCBIfam" id="NF000689">
    <property type="entry name" value="PRK00035.2-1"/>
    <property type="match status" value="1"/>
</dbReference>
<dbReference type="Pfam" id="PF00762">
    <property type="entry name" value="Ferrochelatase"/>
    <property type="match status" value="1"/>
</dbReference>
<dbReference type="HAMAP" id="MF_00323">
    <property type="entry name" value="Ferrochelatase"/>
    <property type="match status" value="1"/>
</dbReference>
<keyword evidence="5 7" id="KW-0627">Porphyrin biosynthesis</keyword>
<accession>A0ABW0BNB8</accession>
<comment type="caution">
    <text evidence="7">Lacks conserved residue(s) required for the propagation of feature annotation.</text>
</comment>
<evidence type="ECO:0000256" key="4">
    <source>
        <dbReference type="ARBA" id="ARBA00023239"/>
    </source>
</evidence>
<organism evidence="9 10">
    <name type="scientific">Nocardioides taihuensis</name>
    <dbReference type="NCBI Taxonomy" id="1835606"/>
    <lineage>
        <taxon>Bacteria</taxon>
        <taxon>Bacillati</taxon>
        <taxon>Actinomycetota</taxon>
        <taxon>Actinomycetes</taxon>
        <taxon>Propionibacteriales</taxon>
        <taxon>Nocardioidaceae</taxon>
        <taxon>Nocardioides</taxon>
    </lineage>
</organism>
<dbReference type="InterPro" id="IPR033644">
    <property type="entry name" value="Ferrochelatase_C"/>
</dbReference>
<comment type="subcellular location">
    <subcellularLocation>
        <location evidence="7">Cytoplasm</location>
    </subcellularLocation>
</comment>
<comment type="caution">
    <text evidence="9">The sequence shown here is derived from an EMBL/GenBank/DDBJ whole genome shotgun (WGS) entry which is preliminary data.</text>
</comment>
<keyword evidence="3 7" id="KW-0350">Heme biosynthesis</keyword>
<feature type="binding site" evidence="7">
    <location>
        <position position="61"/>
    </location>
    <ligand>
        <name>Fe-coproporphyrin III</name>
        <dbReference type="ChEBI" id="CHEBI:68438"/>
    </ligand>
</feature>
<dbReference type="Gene3D" id="3.40.50.1400">
    <property type="match status" value="2"/>
</dbReference>
<reference evidence="10" key="1">
    <citation type="journal article" date="2019" name="Int. J. Syst. Evol. Microbiol.">
        <title>The Global Catalogue of Microorganisms (GCM) 10K type strain sequencing project: providing services to taxonomists for standard genome sequencing and annotation.</title>
        <authorList>
            <consortium name="The Broad Institute Genomics Platform"/>
            <consortium name="The Broad Institute Genome Sequencing Center for Infectious Disease"/>
            <person name="Wu L."/>
            <person name="Ma J."/>
        </authorList>
    </citation>
    <scope>NUCLEOTIDE SEQUENCE [LARGE SCALE GENOMIC DNA]</scope>
    <source>
        <strain evidence="10">DFY41</strain>
    </source>
</reference>
<dbReference type="Proteomes" id="UP001596087">
    <property type="component" value="Unassembled WGS sequence"/>
</dbReference>
<evidence type="ECO:0000256" key="2">
    <source>
        <dbReference type="ARBA" id="ARBA00023004"/>
    </source>
</evidence>
<evidence type="ECO:0000256" key="3">
    <source>
        <dbReference type="ARBA" id="ARBA00023133"/>
    </source>
</evidence>
<comment type="pathway">
    <text evidence="1 7">Porphyrin-containing compound metabolism; protoheme biosynthesis.</text>
</comment>
<protein>
    <recommendedName>
        <fullName evidence="7">Coproporphyrin III ferrochelatase</fullName>
        <ecNumber evidence="7">4.99.1.9</ecNumber>
    </recommendedName>
</protein>
<sequence length="370" mass="39918">MPDTEAPDVTPYDALLLLSFGGPEAPEDVVPFLENVTRGRGIPRERLEEVGQHYHLFGGRSPINDQNRALLAAIREDLAGAGIDLPVYWGNRNWDPYLADALRQMRDDGVQRAAVFVTSAYSCYSSCRQYRENLAEASAEVAAEGRGVPALDRFRQYYNHPGFVEPVVDATLAALAELPEAVRDEARLVFVTHSIPEAMNDASGPGGGAYVAQHRSGLGAVVDRVRQETGRRHDHDLVYCSRSGPPQVPWLEPDVNDHLAELEKGGTPAVVLIPIGFVSDHMEVIYDLDTEALATAAELDLPAVRAATPGIDPRFVAMVRDLLVERAAAERGEAPARPALGSLGVMPDRCAVGCCANARGPRPALGGQDS</sequence>
<keyword evidence="7" id="KW-0963">Cytoplasm</keyword>
<evidence type="ECO:0000313" key="10">
    <source>
        <dbReference type="Proteomes" id="UP001596087"/>
    </source>
</evidence>
<dbReference type="InterPro" id="IPR001015">
    <property type="entry name" value="Ferrochelatase"/>
</dbReference>
<feature type="binding site" evidence="7">
    <location>
        <position position="193"/>
    </location>
    <ligand>
        <name>Fe(2+)</name>
        <dbReference type="ChEBI" id="CHEBI:29033"/>
    </ligand>
</feature>
<feature type="binding site" evidence="7">
    <location>
        <position position="283"/>
    </location>
    <ligand>
        <name>Fe(2+)</name>
        <dbReference type="ChEBI" id="CHEBI:29033"/>
    </ligand>
</feature>
<keyword evidence="2 7" id="KW-0408">Iron</keyword>
<dbReference type="RefSeq" id="WP_378592506.1">
    <property type="nucleotide sequence ID" value="NZ_JBHSKD010000027.1"/>
</dbReference>
<evidence type="ECO:0000256" key="1">
    <source>
        <dbReference type="ARBA" id="ARBA00004744"/>
    </source>
</evidence>
<feature type="binding site" evidence="7">
    <location>
        <position position="130"/>
    </location>
    <ligand>
        <name>Fe-coproporphyrin III</name>
        <dbReference type="ChEBI" id="CHEBI:68438"/>
    </ligand>
</feature>
<comment type="catalytic activity">
    <reaction evidence="6">
        <text>Fe-coproporphyrin III + 2 H(+) = coproporphyrin III + Fe(2+)</text>
        <dbReference type="Rhea" id="RHEA:49572"/>
        <dbReference type="ChEBI" id="CHEBI:15378"/>
        <dbReference type="ChEBI" id="CHEBI:29033"/>
        <dbReference type="ChEBI" id="CHEBI:68438"/>
        <dbReference type="ChEBI" id="CHEBI:131725"/>
        <dbReference type="EC" id="4.99.1.9"/>
    </reaction>
    <physiologicalReaction direction="right-to-left" evidence="6">
        <dbReference type="Rhea" id="RHEA:49574"/>
    </physiologicalReaction>
</comment>
<dbReference type="PANTHER" id="PTHR11108">
    <property type="entry name" value="FERROCHELATASE"/>
    <property type="match status" value="1"/>
</dbReference>
<evidence type="ECO:0000256" key="6">
    <source>
        <dbReference type="ARBA" id="ARBA00024536"/>
    </source>
</evidence>
<evidence type="ECO:0000313" key="9">
    <source>
        <dbReference type="EMBL" id="MFC5178786.1"/>
    </source>
</evidence>
<comment type="function">
    <text evidence="7">Involved in coproporphyrin-dependent heme b biosynthesis. Catalyzes the insertion of ferrous iron into coproporphyrin III to form Fe-coproporphyrin III.</text>
</comment>
<keyword evidence="4 7" id="KW-0456">Lyase</keyword>
<dbReference type="CDD" id="cd00419">
    <property type="entry name" value="Ferrochelatase_C"/>
    <property type="match status" value="1"/>
</dbReference>
<name>A0ABW0BNB8_9ACTN</name>
<evidence type="ECO:0000256" key="8">
    <source>
        <dbReference type="RuleBase" id="RU004185"/>
    </source>
</evidence>
<dbReference type="EC" id="4.99.1.9" evidence="7"/>
<comment type="similarity">
    <text evidence="7 8">Belongs to the ferrochelatase family.</text>
</comment>
<keyword evidence="7" id="KW-0479">Metal-binding</keyword>
<dbReference type="SUPFAM" id="SSF53800">
    <property type="entry name" value="Chelatase"/>
    <property type="match status" value="1"/>
</dbReference>
<dbReference type="InterPro" id="IPR033659">
    <property type="entry name" value="Ferrochelatase_N"/>
</dbReference>
<dbReference type="EMBL" id="JBHSKD010000027">
    <property type="protein sequence ID" value="MFC5178786.1"/>
    <property type="molecule type" value="Genomic_DNA"/>
</dbReference>
<keyword evidence="10" id="KW-1185">Reference proteome</keyword>
<evidence type="ECO:0000256" key="7">
    <source>
        <dbReference type="HAMAP-Rule" id="MF_00323"/>
    </source>
</evidence>
<proteinExistence type="inferred from homology"/>
<dbReference type="CDD" id="cd03411">
    <property type="entry name" value="Ferrochelatase_N"/>
    <property type="match status" value="1"/>
</dbReference>